<evidence type="ECO:0000256" key="1">
    <source>
        <dbReference type="ARBA" id="ARBA00011440"/>
    </source>
</evidence>
<feature type="compositionally biased region" description="Low complexity" evidence="10">
    <location>
        <begin position="640"/>
        <end position="653"/>
    </location>
</feature>
<sequence length="1213" mass="132221">MSVKSFDPNHGGEVVRCGLLKKFKTSRKKWFVLRAETPESSARLEYYDSEKKFNNGLPPKRSIPLRTCFNINKRNDTKYKHVIALYTKDDCFCVVLESEEDLDAWLKDLLSLQHGEEAMDGETPRPTFEHVWQVTLLNRGLGTNRIGPYRLCLTDKTLTLIKKDENGVLDLQLTNIRSCGSLRNYFFLEVGRSSHLGAGELWMDSDDPNIAQNIHTTIFHAMTTNTKKEELEPRSRVRSSSATESSKPNNAVNRTRQGASGVQRTHVFSQGIMGGRERCDSMPSRPRTTSEGPHPITTWRFTTSHHRSHGRDISHSPPSGSPVSPPSVGCSTDSTGSSYSLADEVDVCTECPEPMRYSVPLTPDEAIAEEDCPESVTYLNSIYESYVPMAPPSSDDGYVDMSPRCPHNATSPTVSMSSVTSGTPSTDIRFSDYPLDKVSSYLASEDDDARPARAYSVGSRPETCRSKRHVELAGTPENSRVRAFSVGSKTKKGLIRVLPPHYPHAGAKSSSAPLLSNYRTHSSHSSIGPMDDLMEMDFSRSNTGSSTNSGYMEMKPGVAKTPSGYVEMKPGVDLRTNSTSNVSPYVDMSGSSPARNHITSPHEEYNSFVDMRQYHRLSSHEQARNNNYMDMDQRKHRTHSSSSNTRVSTSPSSYPWSDYMDMSGNQPKRSERGSFSSQLSSSPNVVSVSPKNGDYSPLNLYSQDLPKPAEKEAKTPDGYVEMTPGSVKHQRQSSLDSTQVNKGNEDYTNMSLGLGAAKKKVVAKKEKARSQPISINSTTASFQVTKNSSSPISVSSLLGRKSSTGTPPRMHLPISSWSTSPYSSLPRQKPRKDSNSNSKDSSSSSVTTPSSSSTIFPMSLNSPSSPMKPTSKAETPSGLKLPAALLNAIYKNNNKSSVGKPAADDYTVMDFETNKSKPVKMDDSPSDYVNYSPAAKTPVVIPSKVEVMDETPGDYALMKPGVVETRTMNLPLLNTSSSGNTSPLVNDLSSFGIDETQAKCFRPIKEDVRLGSSSPRPGDVVPTKLSEDSRTTGTATTEGVESPYEMWRSTECVSPAAKISRPNSVNSDAINSTSPRPSLGSTEKSRPSSVASDTSKGAASRPSSTSSELCSSSSTLIGSRPESVNSDQIRPDSAAGQPVTVKTDIQLHYARLDLAQAEEDGSRSPRTAKGSPSDAGSQTQCEPAFFYAEIDFKKSEGLKHSGQSLPSNAKVQH</sequence>
<keyword evidence="12" id="KW-0675">Receptor</keyword>
<feature type="region of interest" description="Disordered" evidence="10">
    <location>
        <begin position="1006"/>
        <end position="1139"/>
    </location>
</feature>
<organism evidence="12">
    <name type="scientific">Monochamus alternatus</name>
    <name type="common">Japanese pine sawyer beetle</name>
    <dbReference type="NCBI Taxonomy" id="192382"/>
    <lineage>
        <taxon>Eukaryota</taxon>
        <taxon>Metazoa</taxon>
        <taxon>Ecdysozoa</taxon>
        <taxon>Arthropoda</taxon>
        <taxon>Hexapoda</taxon>
        <taxon>Insecta</taxon>
        <taxon>Pterygota</taxon>
        <taxon>Neoptera</taxon>
        <taxon>Endopterygota</taxon>
        <taxon>Coleoptera</taxon>
        <taxon>Polyphaga</taxon>
        <taxon>Cucujiformia</taxon>
        <taxon>Chrysomeloidea</taxon>
        <taxon>Cerambycidae</taxon>
        <taxon>Lamiinae</taxon>
        <taxon>Monochamini</taxon>
        <taxon>Monochamus</taxon>
    </lineage>
</organism>
<accession>A0A1B1UZE7</accession>
<evidence type="ECO:0000256" key="5">
    <source>
        <dbReference type="ARBA" id="ARBA00022737"/>
    </source>
</evidence>
<comment type="subunit">
    <text evidence="1">Bindings to phosphatidylinositol 3-kinase and SHP2.</text>
</comment>
<dbReference type="PROSITE" id="PS50003">
    <property type="entry name" value="PH_DOMAIN"/>
    <property type="match status" value="1"/>
</dbReference>
<dbReference type="GO" id="GO:0005158">
    <property type="term" value="F:insulin receptor binding"/>
    <property type="evidence" value="ECO:0007669"/>
    <property type="project" value="InterPro"/>
</dbReference>
<dbReference type="SMART" id="SM00310">
    <property type="entry name" value="PTBI"/>
    <property type="match status" value="1"/>
</dbReference>
<dbReference type="SUPFAM" id="SSF50729">
    <property type="entry name" value="PH domain-like"/>
    <property type="match status" value="2"/>
</dbReference>
<keyword evidence="7" id="KW-0896">Oogenesis</keyword>
<reference evidence="12" key="1">
    <citation type="submission" date="2016-06" db="EMBL/GenBank/DDBJ databases">
        <title>Ascaroside signals coordinate the dispersal of a plant-parasitic nematode with the metamorphosis of its vector beetle.</title>
        <authorList>
            <person name="Zhao L."/>
            <person name="Zhang X."/>
            <person name="Wei Y."/>
            <person name="Zhou J."/>
            <person name="Zhang W."/>
            <person name="Qin P."/>
            <person name="Chinta S."/>
            <person name="Kong X."/>
            <person name="Liu Y."/>
            <person name="Yu H."/>
            <person name="Hu S."/>
            <person name="Zou Z."/>
            <person name="Butcher R.A."/>
            <person name="Sun J."/>
        </authorList>
    </citation>
    <scope>NUCLEOTIDE SEQUENCE</scope>
</reference>
<dbReference type="GO" id="GO:0008286">
    <property type="term" value="P:insulin receptor signaling pathway"/>
    <property type="evidence" value="ECO:0007669"/>
    <property type="project" value="InterPro"/>
</dbReference>
<evidence type="ECO:0000256" key="4">
    <source>
        <dbReference type="ARBA" id="ARBA00022604"/>
    </source>
</evidence>
<dbReference type="CDD" id="cd01204">
    <property type="entry name" value="PTB_IRS"/>
    <property type="match status" value="1"/>
</dbReference>
<feature type="domain" description="PH" evidence="11">
    <location>
        <begin position="13"/>
        <end position="114"/>
    </location>
</feature>
<feature type="compositionally biased region" description="Low complexity" evidence="10">
    <location>
        <begin position="815"/>
        <end position="824"/>
    </location>
</feature>
<dbReference type="InterPro" id="IPR039011">
    <property type="entry name" value="IRS"/>
</dbReference>
<dbReference type="PANTHER" id="PTHR10614">
    <property type="entry name" value="INSULIN RECEPTOR SUBSTRATE"/>
    <property type="match status" value="1"/>
</dbReference>
<dbReference type="EMBL" id="KX428483">
    <property type="protein sequence ID" value="ANW09594.1"/>
    <property type="molecule type" value="mRNA"/>
</dbReference>
<comment type="function">
    <text evidence="9">Activates phosphatidylinositol 3-kinase when bound to the regulatory p85 subunit. May mediate the control of various cellular processes by insulin-like peptides. When phosphorylated by the insulin receptor binds specifically to various cellular proteins containing SH2 domains. Involved in control of cell proliferation, cell size, and body and organ growth throughout development. Also has a role in a signaling pathway controlling the physiological response required to endure periods of low nutrient conditions. Insulin/insulin-like growth factor (IGF) signaling pathway has a role in regulating aging and is necessary in the ovary for vitellogenic maturation.</text>
</comment>
<feature type="region of interest" description="Disordered" evidence="10">
    <location>
        <begin position="225"/>
        <end position="336"/>
    </location>
</feature>
<keyword evidence="6" id="KW-0221">Differentiation</keyword>
<dbReference type="PRINTS" id="PR00628">
    <property type="entry name" value="INSULINRSI"/>
</dbReference>
<feature type="compositionally biased region" description="Low complexity" evidence="10">
    <location>
        <begin position="673"/>
        <end position="689"/>
    </location>
</feature>
<feature type="compositionally biased region" description="Basic and acidic residues" evidence="10">
    <location>
        <begin position="226"/>
        <end position="235"/>
    </location>
</feature>
<feature type="compositionally biased region" description="Polar residues" evidence="10">
    <location>
        <begin position="1061"/>
        <end position="1097"/>
    </location>
</feature>
<dbReference type="GO" id="GO:0005829">
    <property type="term" value="C:cytosol"/>
    <property type="evidence" value="ECO:0007669"/>
    <property type="project" value="TreeGrafter"/>
</dbReference>
<evidence type="ECO:0000256" key="2">
    <source>
        <dbReference type="ARBA" id="ARBA00015710"/>
    </source>
</evidence>
<dbReference type="AlphaFoldDB" id="A0A1B1UZE7"/>
<feature type="region of interest" description="Disordered" evidence="10">
    <location>
        <begin position="1155"/>
        <end position="1180"/>
    </location>
</feature>
<dbReference type="GO" id="GO:0043548">
    <property type="term" value="F:phosphatidylinositol 3-kinase binding"/>
    <property type="evidence" value="ECO:0007669"/>
    <property type="project" value="TreeGrafter"/>
</dbReference>
<dbReference type="InterPro" id="IPR002404">
    <property type="entry name" value="IRS_PTB"/>
</dbReference>
<dbReference type="Gene3D" id="2.30.29.30">
    <property type="entry name" value="Pleckstrin-homology domain (PH domain)/Phosphotyrosine-binding domain (PTB)"/>
    <property type="match status" value="2"/>
</dbReference>
<dbReference type="InterPro" id="IPR001849">
    <property type="entry name" value="PH_domain"/>
</dbReference>
<dbReference type="Pfam" id="PF00169">
    <property type="entry name" value="PH"/>
    <property type="match status" value="1"/>
</dbReference>
<dbReference type="SMART" id="SM01244">
    <property type="entry name" value="IRS"/>
    <property type="match status" value="1"/>
</dbReference>
<feature type="compositionally biased region" description="Polar residues" evidence="10">
    <location>
        <begin position="854"/>
        <end position="874"/>
    </location>
</feature>
<keyword evidence="4" id="KW-0341">Growth regulation</keyword>
<keyword evidence="3" id="KW-0597">Phosphoprotein</keyword>
<feature type="compositionally biased region" description="Low complexity" evidence="10">
    <location>
        <begin position="835"/>
        <end position="853"/>
    </location>
</feature>
<name>A0A1B1UZE7_MONAT</name>
<evidence type="ECO:0000256" key="10">
    <source>
        <dbReference type="SAM" id="MobiDB-lite"/>
    </source>
</evidence>
<keyword evidence="5" id="KW-0677">Repeat</keyword>
<protein>
    <recommendedName>
        <fullName evidence="2">Insulin receptor substrate 1</fullName>
    </recommendedName>
    <alternativeName>
        <fullName evidence="8">Protein chico</fullName>
    </alternativeName>
</protein>
<evidence type="ECO:0000256" key="8">
    <source>
        <dbReference type="ARBA" id="ARBA00033282"/>
    </source>
</evidence>
<feature type="compositionally biased region" description="Polar residues" evidence="10">
    <location>
        <begin position="732"/>
        <end position="747"/>
    </location>
</feature>
<feature type="compositionally biased region" description="Low complexity" evidence="10">
    <location>
        <begin position="1100"/>
        <end position="1114"/>
    </location>
</feature>
<feature type="region of interest" description="Disordered" evidence="10">
    <location>
        <begin position="622"/>
        <end position="747"/>
    </location>
</feature>
<dbReference type="PANTHER" id="PTHR10614:SF13">
    <property type="entry name" value="INSULIN RECEPTOR SUBSTRATE 1"/>
    <property type="match status" value="1"/>
</dbReference>
<evidence type="ECO:0000256" key="9">
    <source>
        <dbReference type="ARBA" id="ARBA00046145"/>
    </source>
</evidence>
<evidence type="ECO:0000256" key="6">
    <source>
        <dbReference type="ARBA" id="ARBA00022782"/>
    </source>
</evidence>
<evidence type="ECO:0000313" key="12">
    <source>
        <dbReference type="EMBL" id="ANW09594.1"/>
    </source>
</evidence>
<evidence type="ECO:0000259" key="11">
    <source>
        <dbReference type="PROSITE" id="PS50003"/>
    </source>
</evidence>
<dbReference type="InterPro" id="IPR011993">
    <property type="entry name" value="PH-like_dom_sf"/>
</dbReference>
<dbReference type="SMART" id="SM00233">
    <property type="entry name" value="PH"/>
    <property type="match status" value="1"/>
</dbReference>
<dbReference type="CDD" id="cd01257">
    <property type="entry name" value="PH_IRS"/>
    <property type="match status" value="1"/>
</dbReference>
<dbReference type="Pfam" id="PF02174">
    <property type="entry name" value="IRS"/>
    <property type="match status" value="1"/>
</dbReference>
<feature type="region of interest" description="Disordered" evidence="10">
    <location>
        <begin position="782"/>
        <end position="877"/>
    </location>
</feature>
<evidence type="ECO:0000256" key="3">
    <source>
        <dbReference type="ARBA" id="ARBA00022553"/>
    </source>
</evidence>
<proteinExistence type="evidence at transcript level"/>
<dbReference type="GO" id="GO:0005886">
    <property type="term" value="C:plasma membrane"/>
    <property type="evidence" value="ECO:0007669"/>
    <property type="project" value="TreeGrafter"/>
</dbReference>
<evidence type="ECO:0000256" key="7">
    <source>
        <dbReference type="ARBA" id="ARBA00022943"/>
    </source>
</evidence>
<feature type="compositionally biased region" description="Polar residues" evidence="10">
    <location>
        <begin position="247"/>
        <end position="268"/>
    </location>
</feature>
<feature type="region of interest" description="Disordered" evidence="10">
    <location>
        <begin position="444"/>
        <end position="465"/>
    </location>
</feature>